<dbReference type="PANTHER" id="PTHR36688">
    <property type="entry name" value="ENDO/EXONUCLEASE/PHOSPHATASE DOMAIN-CONTAINING PROTEIN"/>
    <property type="match status" value="1"/>
</dbReference>
<dbReference type="InterPro" id="IPR012337">
    <property type="entry name" value="RNaseH-like_sf"/>
</dbReference>
<dbReference type="SUPFAM" id="SSF56672">
    <property type="entry name" value="DNA/RNA polymerases"/>
    <property type="match status" value="1"/>
</dbReference>
<protein>
    <submittedName>
        <fullName evidence="3">Putative tick transposon</fullName>
    </submittedName>
</protein>
<dbReference type="InterPro" id="IPR036397">
    <property type="entry name" value="RNaseH_sf"/>
</dbReference>
<dbReference type="SUPFAM" id="SSF53098">
    <property type="entry name" value="Ribonuclease H-like"/>
    <property type="match status" value="1"/>
</dbReference>
<dbReference type="EMBL" id="GACK01008420">
    <property type="protein sequence ID" value="JAA56614.1"/>
    <property type="molecule type" value="mRNA"/>
</dbReference>
<evidence type="ECO:0000259" key="1">
    <source>
        <dbReference type="PROSITE" id="PS50878"/>
    </source>
</evidence>
<dbReference type="Gene3D" id="3.60.10.10">
    <property type="entry name" value="Endonuclease/exonuclease/phosphatase"/>
    <property type="match status" value="1"/>
</dbReference>
<dbReference type="Pfam" id="PF00078">
    <property type="entry name" value="RVT_1"/>
    <property type="match status" value="1"/>
</dbReference>
<evidence type="ECO:0000313" key="3">
    <source>
        <dbReference type="EMBL" id="JAA56614.1"/>
    </source>
</evidence>
<proteinExistence type="evidence at transcript level"/>
<dbReference type="AlphaFoldDB" id="L7M0K7"/>
<sequence length="1173" mass="131946">MASPFRLSGYEQFTSQTSGNPSKVLLFVRCDLTYSHNQIPMHSSNENVSITLKLKRRTISVIGGYISPSGRFDAGYLKLVIDSSQGPHIIVGDFNAHHHLWGSSVISTRGRQLLDFTSNNGLHILNDGSPTYFRGTTYSSCLDLAISSRCLSSSAAWCADIETYGSDHLPTYVQLRWYTGVASIQRRFTDWEAFQDELEKSCSSMVSPIEMEELIVTAMQTTTRVVTTSDSRKPVDAVYEELRAVRRRAERKHRRTKSISDLRTSRSVQKKIQRYLEKLGRQNWKSFCTTLDPRKPLSKICHIVRALPSSPQQLRPFRALVIIRACSEKQIAEEFCIHLSGSATTVVSLLRCAPPIADARLDHPFTLQELRAAMSISQRSSAPGPDGITYAALRHLGPRATERLLSLYNLSWASATVPAHWKTSKIVALLKPGKSPRDMLSYRPVALASCVGKLMEQMVLLRLEWFLEKQRVYPDVMTGFRNGRSSIDSVIDLITTVEHQKRRHRLTAAVFLDIKGAFDNVLHDAILNALEDYGIGGRMHQWIASYLQDRTIFMSTADGDTNKHPIYRGVPQGGVLSPTLFNIVLFGLAKKLGGRISVFVYADDICIWTTSLTRLQVQTKLQRAVSTTSAYLNSCGLQLSPTKSATLAFTRKSMACYPVVIDGKVIPSVTHHKFLGVIIDRDLSWSKQISALRKKLDSFVQVIRHMSGKSWGPSKSSLLQLYQALFVGYLRYSASVLSRVCTSAVRTLEGAQARALRICLGVPRCTSTWGTIAEARACPARVYLQHEPLRVHLRLLTRHRVHPLRDVINTRPNSAYSQAVISHQDHLPSNYAPQVIPEIPLWTMPKPTVRLSIPGITKKSRIPTAGLKHFALSYITYMYRYTVHIFADGSVTQNSSAAAFTVPDMGVTKRFKITHRTSSTAAELTGVRQAAHFISQQSPATWTLFCDSKPALQLIGNYMKQGTAYSPLVYEIMIMLTEASQSGHTITLQWIPSHCGIAGNEQADAEAKMAHTTGEVVSIHFSRYDINALLSKAIKTSMTRLWNDPDYRQERLYRLDSGRAFRLPCRLRRDQETLLHRLRLGVAYTRRYLCKIGQEQNPNCSVCHTSETIHHILCVCPQYATERQSLKRLIDRLDCRPFSEEKLLGAWERVDHAQRSLKSLFRFLSETGLDARL</sequence>
<name>L7M0K7_RHIPC</name>
<dbReference type="GO" id="GO:0042575">
    <property type="term" value="C:DNA polymerase complex"/>
    <property type="evidence" value="ECO:0007669"/>
    <property type="project" value="UniProtKB-ARBA"/>
</dbReference>
<dbReference type="InterPro" id="IPR036691">
    <property type="entry name" value="Endo/exonu/phosph_ase_sf"/>
</dbReference>
<dbReference type="Gene3D" id="3.30.420.10">
    <property type="entry name" value="Ribonuclease H-like superfamily/Ribonuclease H"/>
    <property type="match status" value="1"/>
</dbReference>
<organism evidence="3">
    <name type="scientific">Rhipicephalus pulchellus</name>
    <name type="common">Yellow backed tick</name>
    <name type="synonym">Dermacentor pulchellus</name>
    <dbReference type="NCBI Taxonomy" id="72859"/>
    <lineage>
        <taxon>Eukaryota</taxon>
        <taxon>Metazoa</taxon>
        <taxon>Ecdysozoa</taxon>
        <taxon>Arthropoda</taxon>
        <taxon>Chelicerata</taxon>
        <taxon>Arachnida</taxon>
        <taxon>Acari</taxon>
        <taxon>Parasitiformes</taxon>
        <taxon>Ixodida</taxon>
        <taxon>Ixodoidea</taxon>
        <taxon>Ixodidae</taxon>
        <taxon>Rhipicephalinae</taxon>
        <taxon>Rhipicephalus</taxon>
        <taxon>Rhipicephalus</taxon>
    </lineage>
</organism>
<dbReference type="Pfam" id="PF14529">
    <property type="entry name" value="Exo_endo_phos_2"/>
    <property type="match status" value="1"/>
</dbReference>
<dbReference type="InterPro" id="IPR005135">
    <property type="entry name" value="Endo/exonuclease/phosphatase"/>
</dbReference>
<dbReference type="CDD" id="cd09276">
    <property type="entry name" value="Rnase_HI_RT_non_LTR"/>
    <property type="match status" value="1"/>
</dbReference>
<dbReference type="PANTHER" id="PTHR36688:SF2">
    <property type="entry name" value="ENDONUCLEASE_EXONUCLEASE_PHOSPHATASE DOMAIN-CONTAINING PROTEIN"/>
    <property type="match status" value="1"/>
</dbReference>
<dbReference type="GO" id="GO:0003676">
    <property type="term" value="F:nucleic acid binding"/>
    <property type="evidence" value="ECO:0007669"/>
    <property type="project" value="InterPro"/>
</dbReference>
<dbReference type="InterPro" id="IPR043502">
    <property type="entry name" value="DNA/RNA_pol_sf"/>
</dbReference>
<dbReference type="GO" id="GO:0004523">
    <property type="term" value="F:RNA-DNA hybrid ribonuclease activity"/>
    <property type="evidence" value="ECO:0007669"/>
    <property type="project" value="InterPro"/>
</dbReference>
<feature type="domain" description="RNase H type-1" evidence="2">
    <location>
        <begin position="879"/>
        <end position="1012"/>
    </location>
</feature>
<dbReference type="CDD" id="cd01650">
    <property type="entry name" value="RT_nLTR_like"/>
    <property type="match status" value="1"/>
</dbReference>
<evidence type="ECO:0000259" key="2">
    <source>
        <dbReference type="PROSITE" id="PS50879"/>
    </source>
</evidence>
<reference evidence="3" key="2">
    <citation type="journal article" date="2015" name="J. Proteomics">
        <title>Sexual differences in the sialomes of the zebra tick, Rhipicephalus pulchellus.</title>
        <authorList>
            <person name="Tan A.W."/>
            <person name="Francischetti I.M."/>
            <person name="Slovak M."/>
            <person name="Kini R.M."/>
            <person name="Ribeiro J.M."/>
        </authorList>
    </citation>
    <scope>NUCLEOTIDE SEQUENCE</scope>
    <source>
        <tissue evidence="3">Salivary gland</tissue>
    </source>
</reference>
<dbReference type="InterPro" id="IPR000477">
    <property type="entry name" value="RT_dom"/>
</dbReference>
<dbReference type="Pfam" id="PF00075">
    <property type="entry name" value="RNase_H"/>
    <property type="match status" value="1"/>
</dbReference>
<accession>L7M0K7</accession>
<dbReference type="PROSITE" id="PS50878">
    <property type="entry name" value="RT_POL"/>
    <property type="match status" value="1"/>
</dbReference>
<reference evidence="3" key="1">
    <citation type="submission" date="2012-11" db="EMBL/GenBank/DDBJ databases">
        <authorList>
            <person name="Lucero-Rivera Y.E."/>
            <person name="Tovar-Ramirez D."/>
        </authorList>
    </citation>
    <scope>NUCLEOTIDE SEQUENCE</scope>
    <source>
        <tissue evidence="3">Salivary gland</tissue>
    </source>
</reference>
<feature type="domain" description="Reverse transcriptase" evidence="1">
    <location>
        <begin position="410"/>
        <end position="679"/>
    </location>
</feature>
<dbReference type="PROSITE" id="PS50879">
    <property type="entry name" value="RNASE_H_1"/>
    <property type="match status" value="1"/>
</dbReference>
<dbReference type="InterPro" id="IPR002156">
    <property type="entry name" value="RNaseH_domain"/>
</dbReference>
<dbReference type="SUPFAM" id="SSF56219">
    <property type="entry name" value="DNase I-like"/>
    <property type="match status" value="1"/>
</dbReference>
<dbReference type="InterPro" id="IPR052560">
    <property type="entry name" value="RdDP_mobile_element"/>
</dbReference>
<dbReference type="GO" id="GO:0071897">
    <property type="term" value="P:DNA biosynthetic process"/>
    <property type="evidence" value="ECO:0007669"/>
    <property type="project" value="UniProtKB-ARBA"/>
</dbReference>